<gene>
    <name evidence="1" type="ORF">Pla100_21570</name>
</gene>
<evidence type="ECO:0000313" key="2">
    <source>
        <dbReference type="Proteomes" id="UP000316213"/>
    </source>
</evidence>
<organism evidence="1 2">
    <name type="scientific">Neorhodopirellula pilleata</name>
    <dbReference type="NCBI Taxonomy" id="2714738"/>
    <lineage>
        <taxon>Bacteria</taxon>
        <taxon>Pseudomonadati</taxon>
        <taxon>Planctomycetota</taxon>
        <taxon>Planctomycetia</taxon>
        <taxon>Pirellulales</taxon>
        <taxon>Pirellulaceae</taxon>
        <taxon>Neorhodopirellula</taxon>
    </lineage>
</organism>
<evidence type="ECO:0000313" key="1">
    <source>
        <dbReference type="EMBL" id="TWT98991.1"/>
    </source>
</evidence>
<proteinExistence type="predicted"/>
<sequence length="542" mass="60539">MTMKSFRVLRLAALLLCYFAQVGHIAFGQSRSLGFNATDSQPDIKPESLVFRRQATRRMVFDQSQDIPLGGLAPSEIIGLDVMHPVVGSQKGQIENRLGAGKLVLSAAGEASACRWVGAMNPFASYDLSLHSFAGSGRVGIRFSDSENEDHLSASILISDGKYQSVEWEVFRDNEVIDRQGFSWPKDFSVDGPIRLRVQMLAVGVNLYLESSGQFCLIGYSDFAQHFDLRRKDLARRFEFCLHTHLDAGASAEILGLRSALTPGCGQADIRAITNQFGEPLLDEGRVWLTMTVRGRALPHPLQGVFSMNPSVFDIRFEGIIVFDMGDGLLRNELASHLFFDEPSRQWRGWTTGFSALGTTTGKEAKAILAISSDRDPRRGFSVMKASPIGVVGEHEDPHGVYDVEAKKWRLLLSERAGKYRAGIWESDHWDRGYERLAGPVEMDSTGTLIQKIGRSRFVFFGSADRKVYICSYPDLNRVGELQIHRPPWNEQTGTRIWPNIIPLPEGYPAPFIAIMMDRVNFPGMPSPNWTYGAMYLYHAHP</sequence>
<comment type="caution">
    <text evidence="1">The sequence shown here is derived from an EMBL/GenBank/DDBJ whole genome shotgun (WGS) entry which is preliminary data.</text>
</comment>
<reference evidence="1 2" key="1">
    <citation type="submission" date="2019-02" db="EMBL/GenBank/DDBJ databases">
        <title>Deep-cultivation of Planctomycetes and their phenomic and genomic characterization uncovers novel biology.</title>
        <authorList>
            <person name="Wiegand S."/>
            <person name="Jogler M."/>
            <person name="Boedeker C."/>
            <person name="Pinto D."/>
            <person name="Vollmers J."/>
            <person name="Rivas-Marin E."/>
            <person name="Kohn T."/>
            <person name="Peeters S.H."/>
            <person name="Heuer A."/>
            <person name="Rast P."/>
            <person name="Oberbeckmann S."/>
            <person name="Bunk B."/>
            <person name="Jeske O."/>
            <person name="Meyerdierks A."/>
            <person name="Storesund J.E."/>
            <person name="Kallscheuer N."/>
            <person name="Luecker S."/>
            <person name="Lage O.M."/>
            <person name="Pohl T."/>
            <person name="Merkel B.J."/>
            <person name="Hornburger P."/>
            <person name="Mueller R.-W."/>
            <person name="Bruemmer F."/>
            <person name="Labrenz M."/>
            <person name="Spormann A.M."/>
            <person name="Op Den Camp H."/>
            <person name="Overmann J."/>
            <person name="Amann R."/>
            <person name="Jetten M.S.M."/>
            <person name="Mascher T."/>
            <person name="Medema M.H."/>
            <person name="Devos D.P."/>
            <person name="Kaster A.-K."/>
            <person name="Ovreas L."/>
            <person name="Rohde M."/>
            <person name="Galperin M.Y."/>
            <person name="Jogler C."/>
        </authorList>
    </citation>
    <scope>NUCLEOTIDE SEQUENCE [LARGE SCALE GENOMIC DNA]</scope>
    <source>
        <strain evidence="1 2">Pla100</strain>
    </source>
</reference>
<dbReference type="Proteomes" id="UP000316213">
    <property type="component" value="Unassembled WGS sequence"/>
</dbReference>
<dbReference type="EMBL" id="SJPM01000003">
    <property type="protein sequence ID" value="TWT98991.1"/>
    <property type="molecule type" value="Genomic_DNA"/>
</dbReference>
<dbReference type="AlphaFoldDB" id="A0A5C6AIU6"/>
<keyword evidence="2" id="KW-1185">Reference proteome</keyword>
<accession>A0A5C6AIU6</accession>
<protein>
    <submittedName>
        <fullName evidence="1">Uncharacterized protein</fullName>
    </submittedName>
</protein>
<name>A0A5C6AIU6_9BACT</name>